<dbReference type="Proteomes" id="UP000313359">
    <property type="component" value="Unassembled WGS sequence"/>
</dbReference>
<gene>
    <name evidence="2" type="ORF">L227DRAFT_657811</name>
</gene>
<protein>
    <recommendedName>
        <fullName evidence="4">Protein kinase domain-containing protein</fullName>
    </recommendedName>
</protein>
<feature type="region of interest" description="Disordered" evidence="1">
    <location>
        <begin position="517"/>
        <end position="539"/>
    </location>
</feature>
<reference evidence="2" key="1">
    <citation type="journal article" date="2018" name="Genome Biol. Evol.">
        <title>Genomics and development of Lentinus tigrinus, a white-rot wood-decaying mushroom with dimorphic fruiting bodies.</title>
        <authorList>
            <person name="Wu B."/>
            <person name="Xu Z."/>
            <person name="Knudson A."/>
            <person name="Carlson A."/>
            <person name="Chen N."/>
            <person name="Kovaka S."/>
            <person name="LaButti K."/>
            <person name="Lipzen A."/>
            <person name="Pennachio C."/>
            <person name="Riley R."/>
            <person name="Schakwitz W."/>
            <person name="Umezawa K."/>
            <person name="Ohm R.A."/>
            <person name="Grigoriev I.V."/>
            <person name="Nagy L.G."/>
            <person name="Gibbons J."/>
            <person name="Hibbett D."/>
        </authorList>
    </citation>
    <scope>NUCLEOTIDE SEQUENCE [LARGE SCALE GENOMIC DNA]</scope>
    <source>
        <strain evidence="2">ALCF2SS1-6</strain>
    </source>
</reference>
<organism evidence="2 3">
    <name type="scientific">Lentinus tigrinus ALCF2SS1-6</name>
    <dbReference type="NCBI Taxonomy" id="1328759"/>
    <lineage>
        <taxon>Eukaryota</taxon>
        <taxon>Fungi</taxon>
        <taxon>Dikarya</taxon>
        <taxon>Basidiomycota</taxon>
        <taxon>Agaricomycotina</taxon>
        <taxon>Agaricomycetes</taxon>
        <taxon>Polyporales</taxon>
        <taxon>Polyporaceae</taxon>
        <taxon>Lentinus</taxon>
    </lineage>
</organism>
<dbReference type="InterPro" id="IPR011009">
    <property type="entry name" value="Kinase-like_dom_sf"/>
</dbReference>
<dbReference type="AlphaFoldDB" id="A0A5C2RUE8"/>
<evidence type="ECO:0008006" key="4">
    <source>
        <dbReference type="Google" id="ProtNLM"/>
    </source>
</evidence>
<dbReference type="SUPFAM" id="SSF56112">
    <property type="entry name" value="Protein kinase-like (PK-like)"/>
    <property type="match status" value="1"/>
</dbReference>
<keyword evidence="3" id="KW-1185">Reference proteome</keyword>
<dbReference type="STRING" id="1328759.A0A5C2RUE8"/>
<dbReference type="OrthoDB" id="3250989at2759"/>
<accession>A0A5C2RUE8</accession>
<proteinExistence type="predicted"/>
<sequence>MSEPEHTVSYSIVYPHPDDGFRGIVILSGADIKKHMCFILDEAAKQWPVIPNDPEKATLYRVCAFKLFIVFPSGLRIRPIKTLVQRTRQWLRDHLEDDPKWVLISDDGGSEDELDDELELQGGQGGIEFWLKGDVIGHVLPRDRDRDCVDVIIVTREIIESLNEDNEGELERAYGKALRDREAGARTTNKALPAPSAGIPSSGDLFPWKGDEDGKLIHAGRPEKNYGPPAALFDPILGLLAYRLSHLDDDRDPPEPRRGYWCESYRFALGAVDCYDKDAEDFREVALKPFVQWLAPDLEERSTWSPCGDVTLGADKGVPYGVIEVRNEVGFGGDASLKAQLSYTRMVTEDKEETERVRKACNCPAVLIGIMGDIIEIGIAVYTDGTYTDCVFSSGRVRLGFGQNAQVLRLARAFKAVKLALADLRKFYERLRQQIVQGQGQGQVQVQPHWYSRPVSTWRPGSTSARRHVLFPKPTPEPSWEGRMPAVTFTHRMSSTGKLFLLASTREERRSGLYVGTMPVTGTEDASRGAAGEEPPSTREEVEVVVKFTEQYNEDAHRLLAAAGLAPALHACVPVCGGVKMVVMERVKGERAEQRCYTHGRYGAYGRWEPVVVPQTVYEDVRRAVELLHGAGWVFGKLNLENILCVTVPVTVPATATGDEAAAATGRVGAMLVNFDWAGRADEAWYPTALHDSGFWAPGVERGRIMRKEHDLYMLEKIKALCGFASA</sequence>
<evidence type="ECO:0000256" key="1">
    <source>
        <dbReference type="SAM" id="MobiDB-lite"/>
    </source>
</evidence>
<name>A0A5C2RUE8_9APHY</name>
<evidence type="ECO:0000313" key="3">
    <source>
        <dbReference type="Proteomes" id="UP000313359"/>
    </source>
</evidence>
<dbReference type="EMBL" id="ML122310">
    <property type="protein sequence ID" value="RPD54137.1"/>
    <property type="molecule type" value="Genomic_DNA"/>
</dbReference>
<evidence type="ECO:0000313" key="2">
    <source>
        <dbReference type="EMBL" id="RPD54137.1"/>
    </source>
</evidence>